<evidence type="ECO:0000259" key="3">
    <source>
        <dbReference type="Pfam" id="PF11262"/>
    </source>
</evidence>
<dbReference type="InterPro" id="IPR036188">
    <property type="entry name" value="FAD/NAD-bd_sf"/>
</dbReference>
<evidence type="ECO:0000313" key="5">
    <source>
        <dbReference type="EMBL" id="CAE7209439.1"/>
    </source>
</evidence>
<gene>
    <name evidence="5" type="primary">THOC2</name>
    <name evidence="5" type="ORF">SNAT2548_LOCUS6914</name>
</gene>
<feature type="coiled-coil region" evidence="1">
    <location>
        <begin position="938"/>
        <end position="983"/>
    </location>
</feature>
<dbReference type="Pfam" id="PF11262">
    <property type="entry name" value="Tho2"/>
    <property type="match status" value="1"/>
</dbReference>
<evidence type="ECO:0000256" key="1">
    <source>
        <dbReference type="SAM" id="Coils"/>
    </source>
</evidence>
<feature type="compositionally biased region" description="Basic and acidic residues" evidence="2">
    <location>
        <begin position="1198"/>
        <end position="1252"/>
    </location>
</feature>
<feature type="compositionally biased region" description="Low complexity" evidence="2">
    <location>
        <begin position="1321"/>
        <end position="1333"/>
    </location>
</feature>
<dbReference type="EMBL" id="CAJNDS010000470">
    <property type="protein sequence ID" value="CAE7209439.1"/>
    <property type="molecule type" value="Genomic_DNA"/>
</dbReference>
<sequence>MVQMDENRERAYGQMLEVVRAVLAGQMQASNAAELLTPIASKESLQQVLVDVLWLAGFATTEAPSGREAREEFSNFCSILEREGVISKPILASGLETETVPPSVCNIAGLRKKQNQAKTKARYTVARFNLLREHNEGYARLMMHIDRLLHLELDVQGTPEQLTKTRESVIDDVMLLMGYSYLCPNRIIAMAIDIYERIIIEVPASPGAASSSGKDAKPPEPNVRASQFVATASLISLGLVDLRMVWSYLEPGEKKIHEAWSHLNFRYEAKLKTVSIVDLSGKQNLARDRRYFNGCAKNFNHMLNQKIRLVEAMISINDWRNACVLLTQLRRICRPCMNHYIRQALCDLLKWIIEPLLPKLQQGVPSHKKDLRRFAWGLTMLPAGEGPVQGHLKQAADLQDFAPACKQVLDHLEYYMHTDNVLLTRMWQVLGLSLKEAPEGSNTAMAAASANSAAPSNRILDDRLVAIIYKHLLPAISIAKPNPFVSSVAWNVLKQLTIFQRYMIYSCWETKYSQFMLKYSYEEAKFEAKKILKRVVSSDKTTDRDREDPNAYRPHPVFCQLCQTNPIPIVEVMLKDIEIGFNVNMIQPYVDLTYRCSEMMTDIVGYVLARNCERPATETKVFFSPADGLISPWLSNFADFIGRFYKKHPQTNLVAMLLVLAKRMTHDVPESTDRHSAKKFKGESLIRVVLEKLMEHMGGLIVVKDFTMEQLTCLAGGPRLRLESVSIGSRPDPQRKEKTKKALLDTMVELGLAPALWDCLSRQRLYFMSEGFSELHSDEGALKILCKLLDGNMECFLSLVDFLSQASPRDKYLKLMPTLQQLFGVLEPNVAYAALRPGLTPFARGKAPIPKTEGKATMVATPEETELQKQLMGIAFKCLPKAIEEDGLSMDFYVTFWRLSLQDIFVPTEGYEKVLARMTQGQKTLEDAKVKLDRKYNIDTHSREYKNVQRNLTRQKEAYDKVKEEQLMQKLNFEKVLARLEQEKSAWFLKHCPEATQTMVAEMILPRALTSYADALFCCKFARLLIRMKTPGFLVLDFYNSWTVMLTMNLRSCTEVEAQICGHFLNEMMSYICSLRKSEKTFEAEMKENPCFHRHHYENTTDSPEFAKHTDIVRGHNKWEGKILKALRQNLESDEWTDKRNALLLLSKSCETYPIVEKYARTVLQCVENVREKEKASDLKTLAASLATKLKAQSKNWIKTESKEAPKGAAKAKEAPKAKAAKEAPKETAAKDGEAKKEVAKKETPKAKEATKESAPSAPKAKKESRDAKEAKPKEERDHKRRPGAVVEERPEKRARREEDAAKRRDDDVVVISSPAHRPISRNSSSSARNSLSVQAAGGDREGRSVVSSGYESHSRRPGAQHGPARPGRGGRTWVGRWGRGGSGGSGRFGATFQFGRCDMGAQVLSVIEVDSGHPNAGADGHNLKGSDLCAAWEEVQGLVAKGWLRRVPEEDLADTEERMKYQGLWAHFWCPGGFSELLQHYLGTSSAQLRLGRVDRVTTLEAAVELCGTERASGQPMRDEADLVILAVPAPEVLSLVSLPEGVVEALSQIRYDSRVAVALVLDHAVYPAVREAFAGAAEVALDIDNNSGVHLVSWQNMKHGKHGEVAHGDPMQLVVHSTCGATWQGPGEALQAVSELCGLPLKELEGLVLGSKVIDWKVCQMVQPLESIPTKLRVSEPCFQHGRVVVAGDFWCQSSFLGCYCSATAAVRRAVALLKEDEQAIFKTRQIAS</sequence>
<dbReference type="PANTHER" id="PTHR21597">
    <property type="entry name" value="THO2 PROTEIN"/>
    <property type="match status" value="1"/>
</dbReference>
<dbReference type="Proteomes" id="UP000604046">
    <property type="component" value="Unassembled WGS sequence"/>
</dbReference>
<evidence type="ECO:0000259" key="4">
    <source>
        <dbReference type="Pfam" id="PF16134"/>
    </source>
</evidence>
<evidence type="ECO:0000313" key="6">
    <source>
        <dbReference type="Proteomes" id="UP000604046"/>
    </source>
</evidence>
<feature type="domain" description="THO complex subunitTHOC2 C-terminal" evidence="3">
    <location>
        <begin position="887"/>
        <end position="1190"/>
    </location>
</feature>
<dbReference type="Pfam" id="PF16134">
    <property type="entry name" value="THOC2_N"/>
    <property type="match status" value="2"/>
</dbReference>
<organism evidence="5 6">
    <name type="scientific">Symbiodinium natans</name>
    <dbReference type="NCBI Taxonomy" id="878477"/>
    <lineage>
        <taxon>Eukaryota</taxon>
        <taxon>Sar</taxon>
        <taxon>Alveolata</taxon>
        <taxon>Dinophyceae</taxon>
        <taxon>Suessiales</taxon>
        <taxon>Symbiodiniaceae</taxon>
        <taxon>Symbiodinium</taxon>
    </lineage>
</organism>
<reference evidence="5" key="1">
    <citation type="submission" date="2021-02" db="EMBL/GenBank/DDBJ databases">
        <authorList>
            <person name="Dougan E. K."/>
            <person name="Rhodes N."/>
            <person name="Thang M."/>
            <person name="Chan C."/>
        </authorList>
    </citation>
    <scope>NUCLEOTIDE SEQUENCE</scope>
</reference>
<dbReference type="GO" id="GO:0000445">
    <property type="term" value="C:THO complex part of transcription export complex"/>
    <property type="evidence" value="ECO:0007669"/>
    <property type="project" value="TreeGrafter"/>
</dbReference>
<keyword evidence="1" id="KW-0175">Coiled coil</keyword>
<accession>A0A812JLV0</accession>
<dbReference type="PANTHER" id="PTHR21597:SF0">
    <property type="entry name" value="THO COMPLEX SUBUNIT 2"/>
    <property type="match status" value="1"/>
</dbReference>
<protein>
    <submittedName>
        <fullName evidence="5">THOC2 protein</fullName>
    </submittedName>
</protein>
<feature type="region of interest" description="Disordered" evidence="2">
    <location>
        <begin position="1197"/>
        <end position="1373"/>
    </location>
</feature>
<dbReference type="Gene3D" id="3.90.660.10">
    <property type="match status" value="1"/>
</dbReference>
<dbReference type="InterPro" id="IPR021418">
    <property type="entry name" value="THO_THOC2_C"/>
</dbReference>
<name>A0A812JLV0_9DINO</name>
<feature type="compositionally biased region" description="Basic and acidic residues" evidence="2">
    <location>
        <begin position="1261"/>
        <end position="1278"/>
    </location>
</feature>
<feature type="domain" description="THO complex subunit 2 N-terminal" evidence="4">
    <location>
        <begin position="9"/>
        <end position="200"/>
    </location>
</feature>
<evidence type="ECO:0000256" key="2">
    <source>
        <dbReference type="SAM" id="MobiDB-lite"/>
    </source>
</evidence>
<dbReference type="InterPro" id="IPR040007">
    <property type="entry name" value="Tho2"/>
</dbReference>
<dbReference type="GO" id="GO:0006397">
    <property type="term" value="P:mRNA processing"/>
    <property type="evidence" value="ECO:0007669"/>
    <property type="project" value="InterPro"/>
</dbReference>
<dbReference type="Gene3D" id="3.50.50.60">
    <property type="entry name" value="FAD/NAD(P)-binding domain"/>
    <property type="match status" value="1"/>
</dbReference>
<feature type="compositionally biased region" description="Basic and acidic residues" evidence="2">
    <location>
        <begin position="1287"/>
        <end position="1308"/>
    </location>
</feature>
<comment type="caution">
    <text evidence="5">The sequence shown here is derived from an EMBL/GenBank/DDBJ whole genome shotgun (WGS) entry which is preliminary data.</text>
</comment>
<proteinExistence type="predicted"/>
<dbReference type="SUPFAM" id="SSF51905">
    <property type="entry name" value="FAD/NAD(P)-binding domain"/>
    <property type="match status" value="1"/>
</dbReference>
<dbReference type="OrthoDB" id="29024at2759"/>
<dbReference type="GO" id="GO:0006406">
    <property type="term" value="P:mRNA export from nucleus"/>
    <property type="evidence" value="ECO:0007669"/>
    <property type="project" value="InterPro"/>
</dbReference>
<keyword evidence="6" id="KW-1185">Reference proteome</keyword>
<dbReference type="InterPro" id="IPR032302">
    <property type="entry name" value="THOC2_N"/>
</dbReference>
<feature type="domain" description="THO complex subunit 2 N-terminal" evidence="4">
    <location>
        <begin position="392"/>
        <end position="538"/>
    </location>
</feature>
<dbReference type="GO" id="GO:0003729">
    <property type="term" value="F:mRNA binding"/>
    <property type="evidence" value="ECO:0007669"/>
    <property type="project" value="TreeGrafter"/>
</dbReference>